<feature type="compositionally biased region" description="Basic residues" evidence="1">
    <location>
        <begin position="192"/>
        <end position="202"/>
    </location>
</feature>
<feature type="compositionally biased region" description="Basic and acidic residues" evidence="1">
    <location>
        <begin position="1"/>
        <end position="10"/>
    </location>
</feature>
<protein>
    <submittedName>
        <fullName evidence="2">Uncharacterized protein</fullName>
    </submittedName>
</protein>
<dbReference type="EMBL" id="CADCTB010000210">
    <property type="protein sequence ID" value="CAA9274539.1"/>
    <property type="molecule type" value="Genomic_DNA"/>
</dbReference>
<organism evidence="2">
    <name type="scientific">uncultured Acidimicrobiales bacterium</name>
    <dbReference type="NCBI Taxonomy" id="310071"/>
    <lineage>
        <taxon>Bacteria</taxon>
        <taxon>Bacillati</taxon>
        <taxon>Actinomycetota</taxon>
        <taxon>Acidimicrobiia</taxon>
        <taxon>Acidimicrobiales</taxon>
        <taxon>environmental samples</taxon>
    </lineage>
</organism>
<dbReference type="AlphaFoldDB" id="A0A6J4JDI2"/>
<evidence type="ECO:0000256" key="1">
    <source>
        <dbReference type="SAM" id="MobiDB-lite"/>
    </source>
</evidence>
<feature type="non-terminal residue" evidence="2">
    <location>
        <position position="237"/>
    </location>
</feature>
<feature type="region of interest" description="Disordered" evidence="1">
    <location>
        <begin position="1"/>
        <end position="237"/>
    </location>
</feature>
<proteinExistence type="predicted"/>
<name>A0A6J4JDI2_9ACTN</name>
<feature type="non-terminal residue" evidence="2">
    <location>
        <position position="1"/>
    </location>
</feature>
<feature type="compositionally biased region" description="Basic and acidic residues" evidence="1">
    <location>
        <begin position="111"/>
        <end position="159"/>
    </location>
</feature>
<sequence length="237" mass="25773">DRASVREPARRPLGRHPCRHPRSRGWVRGHRRLHHVARAVPEPRDRQPPYRRRSSRTAGHPAADHGAPLAGGGDRRRRGGRTHRAPELLGGAPGDPRRRGPASRPVPGHGRGPDSRPGRVDTGDADGRGSSRRVRDGRAERGDPTGRLCVPDDHGDRHAHAAGYGQRAGPVRSAAERRTGGCRASGQGVRQSRARLRRGCRARRIDGRGGPVLGDRPTARRRRHVRLGAGSGRLPSL</sequence>
<accession>A0A6J4JDI2</accession>
<gene>
    <name evidence="2" type="ORF">AVDCRST_MAG10-3513</name>
</gene>
<feature type="compositionally biased region" description="Basic residues" evidence="1">
    <location>
        <begin position="12"/>
        <end position="37"/>
    </location>
</feature>
<reference evidence="2" key="1">
    <citation type="submission" date="2020-02" db="EMBL/GenBank/DDBJ databases">
        <authorList>
            <person name="Meier V. D."/>
        </authorList>
    </citation>
    <scope>NUCLEOTIDE SEQUENCE</scope>
    <source>
        <strain evidence="2">AVDCRST_MAG10</strain>
    </source>
</reference>
<evidence type="ECO:0000313" key="2">
    <source>
        <dbReference type="EMBL" id="CAA9274539.1"/>
    </source>
</evidence>